<name>A0ACC1I0G7_9FUNG</name>
<protein>
    <submittedName>
        <fullName evidence="1">Uncharacterized protein</fullName>
    </submittedName>
</protein>
<evidence type="ECO:0000313" key="1">
    <source>
        <dbReference type="EMBL" id="KAJ1881819.1"/>
    </source>
</evidence>
<dbReference type="Proteomes" id="UP001150581">
    <property type="component" value="Unassembled WGS sequence"/>
</dbReference>
<gene>
    <name evidence="1" type="ORF">LPJ66_011256</name>
</gene>
<keyword evidence="2" id="KW-1185">Reference proteome</keyword>
<feature type="non-terminal residue" evidence="1">
    <location>
        <position position="658"/>
    </location>
</feature>
<reference evidence="1" key="1">
    <citation type="submission" date="2022-07" db="EMBL/GenBank/DDBJ databases">
        <title>Phylogenomic reconstructions and comparative analyses of Kickxellomycotina fungi.</title>
        <authorList>
            <person name="Reynolds N.K."/>
            <person name="Stajich J.E."/>
            <person name="Barry K."/>
            <person name="Grigoriev I.V."/>
            <person name="Crous P."/>
            <person name="Smith M.E."/>
        </authorList>
    </citation>
    <scope>NUCLEOTIDE SEQUENCE</scope>
    <source>
        <strain evidence="1">Benny 63K</strain>
    </source>
</reference>
<accession>A0ACC1I0G7</accession>
<dbReference type="EMBL" id="JANBPG010003324">
    <property type="protein sequence ID" value="KAJ1881819.1"/>
    <property type="molecule type" value="Genomic_DNA"/>
</dbReference>
<organism evidence="1 2">
    <name type="scientific">Kickxella alabastrina</name>
    <dbReference type="NCBI Taxonomy" id="61397"/>
    <lineage>
        <taxon>Eukaryota</taxon>
        <taxon>Fungi</taxon>
        <taxon>Fungi incertae sedis</taxon>
        <taxon>Zoopagomycota</taxon>
        <taxon>Kickxellomycotina</taxon>
        <taxon>Kickxellomycetes</taxon>
        <taxon>Kickxellales</taxon>
        <taxon>Kickxellaceae</taxon>
        <taxon>Kickxella</taxon>
    </lineage>
</organism>
<comment type="caution">
    <text evidence="1">The sequence shown here is derived from an EMBL/GenBank/DDBJ whole genome shotgun (WGS) entry which is preliminary data.</text>
</comment>
<evidence type="ECO:0000313" key="2">
    <source>
        <dbReference type="Proteomes" id="UP001150581"/>
    </source>
</evidence>
<feature type="non-terminal residue" evidence="1">
    <location>
        <position position="1"/>
    </location>
</feature>
<sequence length="658" mass="71912">LSAASVLQAIAKDDLFGCLRPFKRLGRGDSPVRAIIATYALSQLAFFVGGTNAVAPYATVFNLIMFAFVNLACLVLKLAASVNFRPTFHYFKAWTAFLGVTGCFAIMVFVNMLSSLVSTAFVLVLFLYVHYTCPPKPWGDVTQSLIYHQCRKFMLRLDVRKDHVKFWRPQILLLVHDPRSSISLIRFCNALKKGGLYVIGHVIKGRFGDLLPELKRQEGAWMRLIDVLRVKAFLNLVVDEEDDRGARSIVFGAGLGGMRPNIVVMGFFDLAHRDREEQEQESETRHDCDGDGLPTDGIRLNSPISPAAYVCIIEDVLTMGKAVGIAHGFSKLPSTSFSATDQPWLPHLASAADGLLPGHHHNCNQKRYIDLWPIQIGSTASVVGNSNGGEHAAYLTNFDSYVMVLQLGTVLHLVPHWHKHYVLRVMCFVEDLRDVDEEYRRVDKLLRDLRVVVELHVHCLRGAGIFAYDNAISASSATAAAAAADASASAVADTTDSGSGFSMRVNLPMPLRYEATRKDRRRSYSSSSSSEDEDDDGDQDSLLPDTLLLRKFATVAVGESTINGGSSLFQRLRKSSADHQYNPLSRLPVNWKPRCRSDGSMVLSDFHSQPLMASTAPASASVANSTNCIDQPGNPPTAGAGAAAAAAVPEPIKGVADS</sequence>
<proteinExistence type="predicted"/>